<protein>
    <submittedName>
        <fullName evidence="4">Phosphonate monoester hydrolase</fullName>
    </submittedName>
</protein>
<dbReference type="CDD" id="cd16028">
    <property type="entry name" value="PMH"/>
    <property type="match status" value="1"/>
</dbReference>
<name>A0A2T7FTH5_9RHOB</name>
<accession>A0A2T7FTH5</accession>
<dbReference type="GO" id="GO:0005737">
    <property type="term" value="C:cytoplasm"/>
    <property type="evidence" value="ECO:0007669"/>
    <property type="project" value="TreeGrafter"/>
</dbReference>
<dbReference type="SUPFAM" id="SSF53649">
    <property type="entry name" value="Alkaline phosphatase-like"/>
    <property type="match status" value="1"/>
</dbReference>
<keyword evidence="5" id="KW-1185">Reference proteome</keyword>
<dbReference type="AlphaFoldDB" id="A0A2T7FTH5"/>
<dbReference type="Pfam" id="PF00884">
    <property type="entry name" value="Sulfatase"/>
    <property type="match status" value="1"/>
</dbReference>
<dbReference type="RefSeq" id="WP_108641893.1">
    <property type="nucleotide sequence ID" value="NZ_QCYG01000010.1"/>
</dbReference>
<dbReference type="GO" id="GO:0046872">
    <property type="term" value="F:metal ion binding"/>
    <property type="evidence" value="ECO:0007669"/>
    <property type="project" value="UniProtKB-KW"/>
</dbReference>
<keyword evidence="2 4" id="KW-0378">Hydrolase</keyword>
<gene>
    <name evidence="4" type="ORF">DC363_14565</name>
</gene>
<organism evidence="4 5">
    <name type="scientific">Thalassorhabdomicrobium marinisediminis</name>
    <dbReference type="NCBI Taxonomy" id="2170577"/>
    <lineage>
        <taxon>Bacteria</taxon>
        <taxon>Pseudomonadati</taxon>
        <taxon>Pseudomonadota</taxon>
        <taxon>Alphaproteobacteria</taxon>
        <taxon>Rhodobacterales</taxon>
        <taxon>Paracoccaceae</taxon>
        <taxon>Thalassorhabdomicrobium</taxon>
    </lineage>
</organism>
<dbReference type="Gene3D" id="3.40.720.10">
    <property type="entry name" value="Alkaline Phosphatase, subunit A"/>
    <property type="match status" value="1"/>
</dbReference>
<dbReference type="OrthoDB" id="9803751at2"/>
<dbReference type="FunFam" id="3.40.720.10:FF:000062">
    <property type="entry name" value="Probable sulfatase"/>
    <property type="match status" value="1"/>
</dbReference>
<dbReference type="Proteomes" id="UP000244817">
    <property type="component" value="Unassembled WGS sequence"/>
</dbReference>
<dbReference type="InterPro" id="IPR017850">
    <property type="entry name" value="Alkaline_phosphatase_core_sf"/>
</dbReference>
<evidence type="ECO:0000313" key="5">
    <source>
        <dbReference type="Proteomes" id="UP000244817"/>
    </source>
</evidence>
<evidence type="ECO:0000256" key="1">
    <source>
        <dbReference type="ARBA" id="ARBA00022723"/>
    </source>
</evidence>
<dbReference type="EMBL" id="QCYG01000010">
    <property type="protein sequence ID" value="PVA05466.1"/>
    <property type="molecule type" value="Genomic_DNA"/>
</dbReference>
<reference evidence="4 5" key="1">
    <citation type="submission" date="2018-04" db="EMBL/GenBank/DDBJ databases">
        <title>Pelagivirga bohaiensis gen. nov., sp. nov., a bacterium isolated from the Bohai Sea.</title>
        <authorList>
            <person name="Ji X."/>
        </authorList>
    </citation>
    <scope>NUCLEOTIDE SEQUENCE [LARGE SCALE GENOMIC DNA]</scope>
    <source>
        <strain evidence="4 5">BH-SD16</strain>
    </source>
</reference>
<evidence type="ECO:0000256" key="2">
    <source>
        <dbReference type="ARBA" id="ARBA00022801"/>
    </source>
</evidence>
<dbReference type="InterPro" id="IPR000917">
    <property type="entry name" value="Sulfatase_N"/>
</dbReference>
<proteinExistence type="predicted"/>
<comment type="caution">
    <text evidence="4">The sequence shown here is derived from an EMBL/GenBank/DDBJ whole genome shotgun (WGS) entry which is preliminary data.</text>
</comment>
<sequence>MSPRNILFIMCDQLRFDYLGCTGHPSIRTPHIDALATRGVRFDRAYVQSPICGPSRMSFYTGRYVRSHGSSWNMVPLKVGERTLGEYLRPHGLRTVLCGKTHMTADIEGMQRLGVETSSDIGALLSECGFEVWDRLDGVHPTGGKMPSHYNAYLNEQGYDGENPWEDWANSGEDEDGTILSGWLMQNAGRPARVKLEDSESNYTTTRAMEFIDQAGDDPWCLHLSYIKPHWPYIAPAPYHDMYGAGDVPPAIRSEEELQDPHPLLAAYHAHRTSKCMARDDVREAVIPAYMGLITQIDDQIGVLMAHLEAAGKLDDTLIVFTSDHGDYLGDHWLGEKELFHDPSVRVPLIVVDPDPAADATRGTVNSDLVEAIDLVPTLIEASGGEVPDHILEGHSLMPLLHGAKDWPRGTAVSEYDFAFREARTLLGTEIRDSRAVMVFDGRWKLVHVTGFRPMLFDLETDPQEFRDLGDDPAHAETRDRLGAELLRWTERLRTRTTITDARVDRLTEVEKDEGIWIGFWNEADVARAKKAPKGRS</sequence>
<keyword evidence="1" id="KW-0479">Metal-binding</keyword>
<dbReference type="GO" id="GO:0008484">
    <property type="term" value="F:sulfuric ester hydrolase activity"/>
    <property type="evidence" value="ECO:0007669"/>
    <property type="project" value="TreeGrafter"/>
</dbReference>
<dbReference type="PANTHER" id="PTHR45953:SF1">
    <property type="entry name" value="IDURONATE 2-SULFATASE"/>
    <property type="match status" value="1"/>
</dbReference>
<evidence type="ECO:0000259" key="3">
    <source>
        <dbReference type="Pfam" id="PF00884"/>
    </source>
</evidence>
<evidence type="ECO:0000313" key="4">
    <source>
        <dbReference type="EMBL" id="PVA05466.1"/>
    </source>
</evidence>
<feature type="domain" description="Sulfatase N-terminal" evidence="3">
    <location>
        <begin position="4"/>
        <end position="384"/>
    </location>
</feature>
<dbReference type="PANTHER" id="PTHR45953">
    <property type="entry name" value="IDURONATE 2-SULFATASE"/>
    <property type="match status" value="1"/>
</dbReference>